<dbReference type="SUPFAM" id="SSF52833">
    <property type="entry name" value="Thioredoxin-like"/>
    <property type="match status" value="1"/>
</dbReference>
<dbReference type="Gene3D" id="3.40.30.10">
    <property type="entry name" value="Glutaredoxin"/>
    <property type="match status" value="1"/>
</dbReference>
<sequence length="220" mass="23252">MVGRALRVKGLRVVFVFFLLLAVLGGGGGCGARTASPAPSPGNSPSAPSGSAAPSAPSTPRPSDQGGGEAPQPVEGARAPQVTVATPDGESFSLQDVLGKKPVFLHFFYSRCPYCREEMGEIVSAYRTYRDQIAFVLVDAPDHDSPDRLREFLASVGYDGPYYLDLSRGARQVYRVGLFPTSVFIAADGTIVRRADGAMFSQEMAKAFQAIAQTASASGR</sequence>
<organism evidence="4 5">
    <name type="scientific">Brockia lithotrophica</name>
    <dbReference type="NCBI Taxonomy" id="933949"/>
    <lineage>
        <taxon>Bacteria</taxon>
        <taxon>Bacillati</taxon>
        <taxon>Bacillota</taxon>
        <taxon>Bacilli</taxon>
        <taxon>Bacillales</taxon>
        <taxon>Bacillales Family X. Incertae Sedis</taxon>
        <taxon>Brockia</taxon>
    </lineage>
</organism>
<feature type="domain" description="Thioredoxin" evidence="3">
    <location>
        <begin position="73"/>
        <end position="213"/>
    </location>
</feature>
<dbReference type="GO" id="GO:0016491">
    <property type="term" value="F:oxidoreductase activity"/>
    <property type="evidence" value="ECO:0007669"/>
    <property type="project" value="InterPro"/>
</dbReference>
<gene>
    <name evidence="4" type="ORF">C7438_1759</name>
</gene>
<evidence type="ECO:0000256" key="1">
    <source>
        <dbReference type="ARBA" id="ARBA00023157"/>
    </source>
</evidence>
<evidence type="ECO:0000313" key="5">
    <source>
        <dbReference type="Proteomes" id="UP000267019"/>
    </source>
</evidence>
<dbReference type="PANTHER" id="PTHR42852:SF17">
    <property type="entry name" value="THIOREDOXIN-LIKE PROTEIN HI_1115"/>
    <property type="match status" value="1"/>
</dbReference>
<dbReference type="PROSITE" id="PS51352">
    <property type="entry name" value="THIOREDOXIN_2"/>
    <property type="match status" value="1"/>
</dbReference>
<dbReference type="Pfam" id="PF00578">
    <property type="entry name" value="AhpC-TSA"/>
    <property type="match status" value="1"/>
</dbReference>
<dbReference type="InterPro" id="IPR000866">
    <property type="entry name" value="AhpC/TSA"/>
</dbReference>
<keyword evidence="4" id="KW-0413">Isomerase</keyword>
<feature type="region of interest" description="Disordered" evidence="2">
    <location>
        <begin position="31"/>
        <end position="82"/>
    </location>
</feature>
<dbReference type="AlphaFoldDB" id="A0A660KYR2"/>
<dbReference type="GO" id="GO:0016209">
    <property type="term" value="F:antioxidant activity"/>
    <property type="evidence" value="ECO:0007669"/>
    <property type="project" value="InterPro"/>
</dbReference>
<comment type="caution">
    <text evidence="4">The sequence shown here is derived from an EMBL/GenBank/DDBJ whole genome shotgun (WGS) entry which is preliminary data.</text>
</comment>
<dbReference type="PANTHER" id="PTHR42852">
    <property type="entry name" value="THIOL:DISULFIDE INTERCHANGE PROTEIN DSBE"/>
    <property type="match status" value="1"/>
</dbReference>
<dbReference type="EMBL" id="RBIJ01000008">
    <property type="protein sequence ID" value="RKQ83506.1"/>
    <property type="molecule type" value="Genomic_DNA"/>
</dbReference>
<evidence type="ECO:0000313" key="4">
    <source>
        <dbReference type="EMBL" id="RKQ83506.1"/>
    </source>
</evidence>
<feature type="compositionally biased region" description="Low complexity" evidence="2">
    <location>
        <begin position="32"/>
        <end position="63"/>
    </location>
</feature>
<keyword evidence="5" id="KW-1185">Reference proteome</keyword>
<name>A0A660KYR2_9BACL</name>
<dbReference type="GO" id="GO:0016853">
    <property type="term" value="F:isomerase activity"/>
    <property type="evidence" value="ECO:0007669"/>
    <property type="project" value="UniProtKB-KW"/>
</dbReference>
<dbReference type="InterPro" id="IPR036249">
    <property type="entry name" value="Thioredoxin-like_sf"/>
</dbReference>
<reference evidence="4 5" key="1">
    <citation type="submission" date="2018-10" db="EMBL/GenBank/DDBJ databases">
        <title>Genomic Encyclopedia of Type Strains, Phase IV (KMG-IV): sequencing the most valuable type-strain genomes for metagenomic binning, comparative biology and taxonomic classification.</title>
        <authorList>
            <person name="Goeker M."/>
        </authorList>
    </citation>
    <scope>NUCLEOTIDE SEQUENCE [LARGE SCALE GENOMIC DNA]</scope>
    <source>
        <strain evidence="4 5">DSM 22653</strain>
    </source>
</reference>
<dbReference type="InterPro" id="IPR050553">
    <property type="entry name" value="Thioredoxin_ResA/DsbE_sf"/>
</dbReference>
<accession>A0A660KYR2</accession>
<keyword evidence="1" id="KW-1015">Disulfide bond</keyword>
<dbReference type="Proteomes" id="UP000267019">
    <property type="component" value="Unassembled WGS sequence"/>
</dbReference>
<proteinExistence type="predicted"/>
<protein>
    <submittedName>
        <fullName evidence="4">Thiol-disulfide isomerase/thioredoxin</fullName>
    </submittedName>
</protein>
<evidence type="ECO:0000259" key="3">
    <source>
        <dbReference type="PROSITE" id="PS51352"/>
    </source>
</evidence>
<dbReference type="PROSITE" id="PS51257">
    <property type="entry name" value="PROKAR_LIPOPROTEIN"/>
    <property type="match status" value="1"/>
</dbReference>
<evidence type="ECO:0000256" key="2">
    <source>
        <dbReference type="SAM" id="MobiDB-lite"/>
    </source>
</evidence>
<dbReference type="RefSeq" id="WP_170143681.1">
    <property type="nucleotide sequence ID" value="NZ_RBIJ01000008.1"/>
</dbReference>
<dbReference type="CDD" id="cd02966">
    <property type="entry name" value="TlpA_like_family"/>
    <property type="match status" value="1"/>
</dbReference>
<dbReference type="InterPro" id="IPR013766">
    <property type="entry name" value="Thioredoxin_domain"/>
</dbReference>